<dbReference type="PANTHER" id="PTHR40275:SF1">
    <property type="entry name" value="SSL7038 PROTEIN"/>
    <property type="match status" value="1"/>
</dbReference>
<gene>
    <name evidence="1" type="ORF">OINT_1000257</name>
</gene>
<dbReference type="HOGENOM" id="CLU_1684780_0_0_5"/>
<comment type="caution">
    <text evidence="1">The sequence shown here is derived from an EMBL/GenBank/DDBJ whole genome shotgun (WGS) entry which is preliminary data.</text>
</comment>
<dbReference type="Proteomes" id="UP000004386">
    <property type="component" value="Unassembled WGS sequence"/>
</dbReference>
<dbReference type="EMBL" id="ACQA01000001">
    <property type="protein sequence ID" value="EEQ94920.1"/>
    <property type="molecule type" value="Genomic_DNA"/>
</dbReference>
<dbReference type="AlphaFoldDB" id="C4WH56"/>
<protein>
    <submittedName>
        <fullName evidence="1">Probable addiction module antidote protein</fullName>
    </submittedName>
</protein>
<evidence type="ECO:0000313" key="1">
    <source>
        <dbReference type="EMBL" id="EEQ94920.1"/>
    </source>
</evidence>
<name>C4WH56_9HYPH</name>
<dbReference type="PANTHER" id="PTHR40275">
    <property type="entry name" value="SSL7038 PROTEIN"/>
    <property type="match status" value="1"/>
</dbReference>
<dbReference type="InterPro" id="IPR014057">
    <property type="entry name" value="HI1420"/>
</dbReference>
<dbReference type="Pfam" id="PF21716">
    <property type="entry name" value="dnstrm_HI1420"/>
    <property type="match status" value="1"/>
</dbReference>
<proteinExistence type="predicted"/>
<dbReference type="SUPFAM" id="SSF47413">
    <property type="entry name" value="lambda repressor-like DNA-binding domains"/>
    <property type="match status" value="1"/>
</dbReference>
<reference evidence="1 2" key="1">
    <citation type="submission" date="2009-05" db="EMBL/GenBank/DDBJ databases">
        <authorList>
            <person name="Setubal J.C."/>
            <person name="Boyle S."/>
            <person name="Crasta O.R."/>
            <person name="Gillespie J.J."/>
            <person name="Kenyon R.W."/>
            <person name="Lu J."/>
            <person name="Mane S."/>
            <person name="Nagrani S."/>
            <person name="Shallom J.M."/>
            <person name="Shallom S."/>
            <person name="Shukla M."/>
            <person name="Snyder E.E."/>
            <person name="Sobral B.W."/>
            <person name="Wattam A.R."/>
            <person name="Will R."/>
            <person name="Williams K."/>
            <person name="Yoo H."/>
            <person name="Munk C."/>
            <person name="Tapia R."/>
            <person name="Green L."/>
            <person name="Rogers Y."/>
            <person name="Detter J.C."/>
            <person name="Bruce D."/>
            <person name="Brettin T.S."/>
            <person name="Tsolis R."/>
        </authorList>
    </citation>
    <scope>NUCLEOTIDE SEQUENCE [LARGE SCALE GENOMIC DNA]</scope>
    <source>
        <strain evidence="1 2">LMG 3301</strain>
    </source>
</reference>
<dbReference type="InterPro" id="IPR010982">
    <property type="entry name" value="Lambda_DNA-bd_dom_sf"/>
</dbReference>
<organism evidence="1 2">
    <name type="scientific">Brucella intermedia LMG 3301</name>
    <dbReference type="NCBI Taxonomy" id="641118"/>
    <lineage>
        <taxon>Bacteria</taxon>
        <taxon>Pseudomonadati</taxon>
        <taxon>Pseudomonadota</taxon>
        <taxon>Alphaproteobacteria</taxon>
        <taxon>Hyphomicrobiales</taxon>
        <taxon>Brucellaceae</taxon>
        <taxon>Brucella/Ochrobactrum group</taxon>
        <taxon>Brucella</taxon>
    </lineage>
</organism>
<dbReference type="NCBIfam" id="TIGR02684">
    <property type="entry name" value="dnstrm_HI1420"/>
    <property type="match status" value="1"/>
</dbReference>
<dbReference type="GO" id="GO:0003677">
    <property type="term" value="F:DNA binding"/>
    <property type="evidence" value="ECO:0007669"/>
    <property type="project" value="InterPro"/>
</dbReference>
<sequence length="156" mass="17380">MKSVGEGVSEMRITYGPGYRVISYPWDQLLLFCCVAATSHHRAGISRWQNKWRRRFRMVLETTRFDVLDHLKTPEERVAYLEAAFEDGDPSLIAHALGDVARSIGMTTVAKEAGITREALYRSLSENGDPKLSTLLGVMKALGLHLSVTATDKRAA</sequence>
<evidence type="ECO:0000313" key="2">
    <source>
        <dbReference type="Proteomes" id="UP000004386"/>
    </source>
</evidence>
<accession>C4WH56</accession>